<dbReference type="InterPro" id="IPR006439">
    <property type="entry name" value="HAD-SF_hydro_IA"/>
</dbReference>
<dbReference type="NCBIfam" id="TIGR01428">
    <property type="entry name" value="HAD_type_II"/>
    <property type="match status" value="1"/>
</dbReference>
<organism evidence="3 4">
    <name type="scientific">Streptomyces tardus</name>
    <dbReference type="NCBI Taxonomy" id="2780544"/>
    <lineage>
        <taxon>Bacteria</taxon>
        <taxon>Bacillati</taxon>
        <taxon>Actinomycetota</taxon>
        <taxon>Actinomycetes</taxon>
        <taxon>Kitasatosporales</taxon>
        <taxon>Streptomycetaceae</taxon>
        <taxon>Streptomyces</taxon>
    </lineage>
</organism>
<comment type="caution">
    <text evidence="3">The sequence shown here is derived from an EMBL/GenBank/DDBJ whole genome shotgun (WGS) entry which is preliminary data.</text>
</comment>
<dbReference type="PANTHER" id="PTHR43316">
    <property type="entry name" value="HYDROLASE, HALOACID DELAHOGENASE-RELATED"/>
    <property type="match status" value="1"/>
</dbReference>
<dbReference type="SFLD" id="SFLDG01129">
    <property type="entry name" value="C1.5:_HAD__Beta-PGM__Phosphata"/>
    <property type="match status" value="1"/>
</dbReference>
<dbReference type="EMBL" id="JAELVF020000001">
    <property type="protein sequence ID" value="MBU7599170.1"/>
    <property type="molecule type" value="Genomic_DNA"/>
</dbReference>
<sequence>MPRQNAPLLVFDVNETLSDMSPLQSRFAEIGAPPHLFHLWFAGVLRDGFALTAAGSFSDFSAVAREGMRALLSSAPEWSGDIEQAAVHVVDGFSHLEVHPDVPDGVRALRERGFRLVTMTNGSSDLSKRLLGRAGLADCFESHLDASGPQRWKPAQAAYQYVVEQVGVRLDEAVLVAVHPWDVDGAQRAGLGGAWLRRDAADYPQVMLPPTYTVGNLRELAETLA</sequence>
<keyword evidence="2" id="KW-0378">Hydrolase</keyword>
<dbReference type="InterPro" id="IPR006328">
    <property type="entry name" value="2-HAD"/>
</dbReference>
<dbReference type="PANTHER" id="PTHR43316:SF3">
    <property type="entry name" value="HALOACID DEHALOGENASE, TYPE II (AFU_ORTHOLOGUE AFUA_2G07750)-RELATED"/>
    <property type="match status" value="1"/>
</dbReference>
<dbReference type="InterPro" id="IPR051540">
    <property type="entry name" value="S-2-haloacid_dehalogenase"/>
</dbReference>
<proteinExistence type="inferred from homology"/>
<dbReference type="AlphaFoldDB" id="A0A949JS54"/>
<protein>
    <submittedName>
        <fullName evidence="3">Haloacid dehalogenase type II</fullName>
    </submittedName>
</protein>
<dbReference type="SFLD" id="SFLDS00003">
    <property type="entry name" value="Haloacid_Dehalogenase"/>
    <property type="match status" value="1"/>
</dbReference>
<dbReference type="InterPro" id="IPR023214">
    <property type="entry name" value="HAD_sf"/>
</dbReference>
<accession>A0A949JS54</accession>
<dbReference type="PRINTS" id="PR00413">
    <property type="entry name" value="HADHALOGNASE"/>
</dbReference>
<name>A0A949JS54_9ACTN</name>
<dbReference type="Pfam" id="PF00702">
    <property type="entry name" value="Hydrolase"/>
    <property type="match status" value="1"/>
</dbReference>
<keyword evidence="4" id="KW-1185">Reference proteome</keyword>
<gene>
    <name evidence="3" type="ORF">JGS22_016515</name>
</gene>
<dbReference type="SUPFAM" id="SSF56784">
    <property type="entry name" value="HAD-like"/>
    <property type="match status" value="1"/>
</dbReference>
<dbReference type="Gene3D" id="1.10.150.240">
    <property type="entry name" value="Putative phosphatase, domain 2"/>
    <property type="match status" value="1"/>
</dbReference>
<evidence type="ECO:0000256" key="2">
    <source>
        <dbReference type="ARBA" id="ARBA00022801"/>
    </source>
</evidence>
<evidence type="ECO:0000313" key="4">
    <source>
        <dbReference type="Proteomes" id="UP000694501"/>
    </source>
</evidence>
<evidence type="ECO:0000256" key="1">
    <source>
        <dbReference type="ARBA" id="ARBA00008106"/>
    </source>
</evidence>
<evidence type="ECO:0000313" key="3">
    <source>
        <dbReference type="EMBL" id="MBU7599170.1"/>
    </source>
</evidence>
<reference evidence="3" key="1">
    <citation type="submission" date="2021-06" db="EMBL/GenBank/DDBJ databases">
        <title>Sequencing of actinobacteria type strains.</title>
        <authorList>
            <person name="Nguyen G.-S."/>
            <person name="Wentzel A."/>
        </authorList>
    </citation>
    <scope>NUCLEOTIDE SEQUENCE</scope>
    <source>
        <strain evidence="3">P38-E01</strain>
    </source>
</reference>
<dbReference type="GO" id="GO:0019120">
    <property type="term" value="F:hydrolase activity, acting on acid halide bonds, in C-halide compounds"/>
    <property type="evidence" value="ECO:0007669"/>
    <property type="project" value="InterPro"/>
</dbReference>
<dbReference type="InterPro" id="IPR023198">
    <property type="entry name" value="PGP-like_dom2"/>
</dbReference>
<dbReference type="Proteomes" id="UP000694501">
    <property type="component" value="Unassembled WGS sequence"/>
</dbReference>
<dbReference type="InterPro" id="IPR036412">
    <property type="entry name" value="HAD-like_sf"/>
</dbReference>
<dbReference type="Gene3D" id="3.40.50.1000">
    <property type="entry name" value="HAD superfamily/HAD-like"/>
    <property type="match status" value="1"/>
</dbReference>
<comment type="similarity">
    <text evidence="1">Belongs to the HAD-like hydrolase superfamily. S-2-haloalkanoic acid dehalogenase family.</text>
</comment>
<dbReference type="CDD" id="cd02588">
    <property type="entry name" value="HAD_L2-DEX"/>
    <property type="match status" value="1"/>
</dbReference>